<accession>A0A507QYS7</accession>
<organism evidence="1 2">
    <name type="scientific">Monascus purpureus</name>
    <name type="common">Red mold</name>
    <name type="synonym">Monascus anka</name>
    <dbReference type="NCBI Taxonomy" id="5098"/>
    <lineage>
        <taxon>Eukaryota</taxon>
        <taxon>Fungi</taxon>
        <taxon>Dikarya</taxon>
        <taxon>Ascomycota</taxon>
        <taxon>Pezizomycotina</taxon>
        <taxon>Eurotiomycetes</taxon>
        <taxon>Eurotiomycetidae</taxon>
        <taxon>Eurotiales</taxon>
        <taxon>Aspergillaceae</taxon>
        <taxon>Monascus</taxon>
    </lineage>
</organism>
<sequence>MPPYRPCVSSKGHAQDLSRKGIYVHCIAPDPTAVEPFMRNQTEQTLNILKSANPNRGTGEPEEIAESIALPWKETNDWDLW</sequence>
<dbReference type="EMBL" id="VIFY01000056">
    <property type="protein sequence ID" value="TQB72792.1"/>
    <property type="molecule type" value="Genomic_DNA"/>
</dbReference>
<comment type="caution">
    <text evidence="1">The sequence shown here is derived from an EMBL/GenBank/DDBJ whole genome shotgun (WGS) entry which is preliminary data.</text>
</comment>
<protein>
    <submittedName>
        <fullName evidence="1">Uncharacterized protein</fullName>
    </submittedName>
</protein>
<dbReference type="Proteomes" id="UP000319663">
    <property type="component" value="Unassembled WGS sequence"/>
</dbReference>
<dbReference type="STRING" id="5098.A0A507QYS7"/>
<dbReference type="InterPro" id="IPR036291">
    <property type="entry name" value="NAD(P)-bd_dom_sf"/>
</dbReference>
<name>A0A507QYS7_MONPU</name>
<dbReference type="Gene3D" id="3.40.50.720">
    <property type="entry name" value="NAD(P)-binding Rossmann-like Domain"/>
    <property type="match status" value="1"/>
</dbReference>
<proteinExistence type="predicted"/>
<evidence type="ECO:0000313" key="2">
    <source>
        <dbReference type="Proteomes" id="UP000319663"/>
    </source>
</evidence>
<reference evidence="1 2" key="1">
    <citation type="submission" date="2019-06" db="EMBL/GenBank/DDBJ databases">
        <title>Wine fermentation using esterase from Monascus purpureus.</title>
        <authorList>
            <person name="Geng C."/>
            <person name="Zhang Y."/>
        </authorList>
    </citation>
    <scope>NUCLEOTIDE SEQUENCE [LARGE SCALE GENOMIC DNA]</scope>
    <source>
        <strain evidence="1">HQ1</strain>
    </source>
</reference>
<dbReference type="AlphaFoldDB" id="A0A507QYS7"/>
<gene>
    <name evidence="1" type="ORF">MPDQ_006435</name>
</gene>
<keyword evidence="2" id="KW-1185">Reference proteome</keyword>
<evidence type="ECO:0000313" key="1">
    <source>
        <dbReference type="EMBL" id="TQB72792.1"/>
    </source>
</evidence>
<dbReference type="SUPFAM" id="SSF51735">
    <property type="entry name" value="NAD(P)-binding Rossmann-fold domains"/>
    <property type="match status" value="1"/>
</dbReference>